<dbReference type="EMBL" id="FODY01000003">
    <property type="protein sequence ID" value="SEO63973.1"/>
    <property type="molecule type" value="Genomic_DNA"/>
</dbReference>
<keyword evidence="3" id="KW-0731">Sigma factor</keyword>
<protein>
    <submittedName>
        <fullName evidence="7">RNA polymerase sigma-70 factor, ECF subfamily</fullName>
    </submittedName>
</protein>
<dbReference type="InterPro" id="IPR036388">
    <property type="entry name" value="WH-like_DNA-bd_sf"/>
</dbReference>
<evidence type="ECO:0000256" key="2">
    <source>
        <dbReference type="ARBA" id="ARBA00023015"/>
    </source>
</evidence>
<evidence type="ECO:0000256" key="4">
    <source>
        <dbReference type="ARBA" id="ARBA00023163"/>
    </source>
</evidence>
<dbReference type="InterPro" id="IPR013325">
    <property type="entry name" value="RNA_pol_sigma_r2"/>
</dbReference>
<keyword evidence="8" id="KW-1185">Reference proteome</keyword>
<keyword evidence="4" id="KW-0804">Transcription</keyword>
<dbReference type="SUPFAM" id="SSF88659">
    <property type="entry name" value="Sigma3 and sigma4 domains of RNA polymerase sigma factors"/>
    <property type="match status" value="1"/>
</dbReference>
<dbReference type="RefSeq" id="WP_091744206.1">
    <property type="nucleotide sequence ID" value="NZ_FODY01000003.1"/>
</dbReference>
<dbReference type="Proteomes" id="UP000198847">
    <property type="component" value="Unassembled WGS sequence"/>
</dbReference>
<evidence type="ECO:0000313" key="8">
    <source>
        <dbReference type="Proteomes" id="UP000198847"/>
    </source>
</evidence>
<sequence length="185" mass="21243">MIDEHILLAKAQTGDREALNALMTEYWQPVYRLIYSRLANPEDAKELTQDTFMKAFRALPGYKSMGVSFKSYLGKIALNLVTDFWRKNGRAPQVVGLEEYQETLRDSGEKPEEYILRREGQERVTGLLKNLPEEQRQAIRLRVLLGISVHDTAVLMNKTEAAIKMLQQRALKNLRSLCLETGMVK</sequence>
<dbReference type="OrthoDB" id="9784984at2"/>
<reference evidence="7 8" key="1">
    <citation type="submission" date="2016-10" db="EMBL/GenBank/DDBJ databases">
        <authorList>
            <person name="de Groot N.N."/>
        </authorList>
    </citation>
    <scope>NUCLEOTIDE SEQUENCE [LARGE SCALE GENOMIC DNA]</scope>
    <source>
        <strain evidence="7 8">DSM 13305</strain>
    </source>
</reference>
<dbReference type="AlphaFoldDB" id="A0A1H8RDA1"/>
<dbReference type="GO" id="GO:0016987">
    <property type="term" value="F:sigma factor activity"/>
    <property type="evidence" value="ECO:0007669"/>
    <property type="project" value="UniProtKB-KW"/>
</dbReference>
<dbReference type="InterPro" id="IPR013249">
    <property type="entry name" value="RNA_pol_sigma70_r4_t2"/>
</dbReference>
<evidence type="ECO:0000256" key="3">
    <source>
        <dbReference type="ARBA" id="ARBA00023082"/>
    </source>
</evidence>
<evidence type="ECO:0000259" key="5">
    <source>
        <dbReference type="Pfam" id="PF04542"/>
    </source>
</evidence>
<dbReference type="Pfam" id="PF08281">
    <property type="entry name" value="Sigma70_r4_2"/>
    <property type="match status" value="1"/>
</dbReference>
<dbReference type="PANTHER" id="PTHR43133:SF57">
    <property type="entry name" value="RNA POLYMERASE SIGMA-70 FACTOR"/>
    <property type="match status" value="1"/>
</dbReference>
<dbReference type="SUPFAM" id="SSF88946">
    <property type="entry name" value="Sigma2 domain of RNA polymerase sigma factors"/>
    <property type="match status" value="1"/>
</dbReference>
<dbReference type="Gene3D" id="1.10.10.10">
    <property type="entry name" value="Winged helix-like DNA-binding domain superfamily/Winged helix DNA-binding domain"/>
    <property type="match status" value="1"/>
</dbReference>
<dbReference type="GO" id="GO:0003677">
    <property type="term" value="F:DNA binding"/>
    <property type="evidence" value="ECO:0007669"/>
    <property type="project" value="InterPro"/>
</dbReference>
<feature type="domain" description="RNA polymerase sigma-70 region 2" evidence="5">
    <location>
        <begin position="23"/>
        <end position="90"/>
    </location>
</feature>
<evidence type="ECO:0000256" key="1">
    <source>
        <dbReference type="ARBA" id="ARBA00010641"/>
    </source>
</evidence>
<dbReference type="STRING" id="112903.SAMN04490178_103242"/>
<dbReference type="InterPro" id="IPR007627">
    <property type="entry name" value="RNA_pol_sigma70_r2"/>
</dbReference>
<dbReference type="Pfam" id="PF04542">
    <property type="entry name" value="Sigma70_r2"/>
    <property type="match status" value="1"/>
</dbReference>
<dbReference type="NCBIfam" id="TIGR02937">
    <property type="entry name" value="sigma70-ECF"/>
    <property type="match status" value="1"/>
</dbReference>
<keyword evidence="2" id="KW-0805">Transcription regulation</keyword>
<name>A0A1H8RDA1_9FIRM</name>
<dbReference type="InterPro" id="IPR014284">
    <property type="entry name" value="RNA_pol_sigma-70_dom"/>
</dbReference>
<proteinExistence type="inferred from homology"/>
<dbReference type="GO" id="GO:0006352">
    <property type="term" value="P:DNA-templated transcription initiation"/>
    <property type="evidence" value="ECO:0007669"/>
    <property type="project" value="InterPro"/>
</dbReference>
<evidence type="ECO:0000313" key="7">
    <source>
        <dbReference type="EMBL" id="SEO63973.1"/>
    </source>
</evidence>
<organism evidence="7 8">
    <name type="scientific">Propionispora vibrioides</name>
    <dbReference type="NCBI Taxonomy" id="112903"/>
    <lineage>
        <taxon>Bacteria</taxon>
        <taxon>Bacillati</taxon>
        <taxon>Bacillota</taxon>
        <taxon>Negativicutes</taxon>
        <taxon>Selenomonadales</taxon>
        <taxon>Sporomusaceae</taxon>
        <taxon>Propionispora</taxon>
    </lineage>
</organism>
<dbReference type="PANTHER" id="PTHR43133">
    <property type="entry name" value="RNA POLYMERASE ECF-TYPE SIGMA FACTO"/>
    <property type="match status" value="1"/>
</dbReference>
<dbReference type="InterPro" id="IPR039425">
    <property type="entry name" value="RNA_pol_sigma-70-like"/>
</dbReference>
<dbReference type="InterPro" id="IPR013324">
    <property type="entry name" value="RNA_pol_sigma_r3/r4-like"/>
</dbReference>
<dbReference type="Gene3D" id="1.10.1740.10">
    <property type="match status" value="1"/>
</dbReference>
<accession>A0A1H8RDA1</accession>
<gene>
    <name evidence="7" type="ORF">SAMN04490178_103242</name>
</gene>
<feature type="domain" description="RNA polymerase sigma factor 70 region 4 type 2" evidence="6">
    <location>
        <begin position="123"/>
        <end position="174"/>
    </location>
</feature>
<comment type="similarity">
    <text evidence="1">Belongs to the sigma-70 factor family. ECF subfamily.</text>
</comment>
<evidence type="ECO:0000259" key="6">
    <source>
        <dbReference type="Pfam" id="PF08281"/>
    </source>
</evidence>